<evidence type="ECO:0000313" key="4">
    <source>
        <dbReference type="Proteomes" id="UP000612585"/>
    </source>
</evidence>
<keyword evidence="2" id="KW-0812">Transmembrane</keyword>
<dbReference type="SUPFAM" id="SSF103473">
    <property type="entry name" value="MFS general substrate transporter"/>
    <property type="match status" value="1"/>
</dbReference>
<dbReference type="PANTHER" id="PTHR23530">
    <property type="entry name" value="TRANSPORT PROTEIN-RELATED"/>
    <property type="match status" value="1"/>
</dbReference>
<dbReference type="GO" id="GO:0022857">
    <property type="term" value="F:transmembrane transporter activity"/>
    <property type="evidence" value="ECO:0007669"/>
    <property type="project" value="InterPro"/>
</dbReference>
<keyword evidence="4" id="KW-1185">Reference proteome</keyword>
<dbReference type="Pfam" id="PF07690">
    <property type="entry name" value="MFS_1"/>
    <property type="match status" value="1"/>
</dbReference>
<feature type="transmembrane region" description="Helical" evidence="2">
    <location>
        <begin position="71"/>
        <end position="90"/>
    </location>
</feature>
<evidence type="ECO:0000256" key="2">
    <source>
        <dbReference type="SAM" id="Phobius"/>
    </source>
</evidence>
<gene>
    <name evidence="3" type="ORF">Vau01_102180</name>
</gene>
<keyword evidence="2" id="KW-0472">Membrane</keyword>
<feature type="transmembrane region" description="Helical" evidence="2">
    <location>
        <begin position="164"/>
        <end position="183"/>
    </location>
</feature>
<feature type="transmembrane region" description="Helical" evidence="2">
    <location>
        <begin position="334"/>
        <end position="358"/>
    </location>
</feature>
<feature type="transmembrane region" description="Helical" evidence="2">
    <location>
        <begin position="96"/>
        <end position="119"/>
    </location>
</feature>
<feature type="transmembrane region" description="Helical" evidence="2">
    <location>
        <begin position="303"/>
        <end position="322"/>
    </location>
</feature>
<dbReference type="Gene3D" id="1.20.1250.20">
    <property type="entry name" value="MFS general substrate transporter like domains"/>
    <property type="match status" value="1"/>
</dbReference>
<comment type="caution">
    <text evidence="3">The sequence shown here is derived from an EMBL/GenBank/DDBJ whole genome shotgun (WGS) entry which is preliminary data.</text>
</comment>
<reference evidence="3" key="1">
    <citation type="submission" date="2021-01" db="EMBL/GenBank/DDBJ databases">
        <title>Whole genome shotgun sequence of Virgisporangium aurantiacum NBRC 16421.</title>
        <authorList>
            <person name="Komaki H."/>
            <person name="Tamura T."/>
        </authorList>
    </citation>
    <scope>NUCLEOTIDE SEQUENCE</scope>
    <source>
        <strain evidence="3">NBRC 16421</strain>
    </source>
</reference>
<feature type="region of interest" description="Disordered" evidence="1">
    <location>
        <begin position="390"/>
        <end position="419"/>
    </location>
</feature>
<sequence length="419" mass="42921">MITSARRIAAVLYAYSFLDDLVLLYPVYALLFADTGLSVWQITSLFVIWAGSSLVLEVPSGAWADAVSRRLLLIVGPLFTAVTFVSWAIFPTYWVFALGFLLWGLKGALASGALEALVYEELERAGAADRYATIMGRASAAGTIGVVLAMAFAAPVLAVGGYPAVGVASAVVGGLTAGVAAAFPEHRKPILDDEEHVAVTQSLRAGLGEVRRVPSVRAAVLVVAVVAAIWGSLEEYTPLLILGTGVPVAGVPLFELLIWSGVAVGGLFAGRAERLGRTGFVALLVGSAAALAAGALVRHPAGMVLVAVAFGGFQLATVLADVRLQHSITGPARATVTSLAGMTTDVGTIAVYACYAALASATGHSGAFVLLCAPYLLVAAWILRAGRATRSPTGPARHASSPPPADTAPAGSPVPAKEP</sequence>
<name>A0A8J3ZEQ1_9ACTN</name>
<keyword evidence="2" id="KW-1133">Transmembrane helix</keyword>
<feature type="transmembrane region" description="Helical" evidence="2">
    <location>
        <begin position="364"/>
        <end position="383"/>
    </location>
</feature>
<dbReference type="AlphaFoldDB" id="A0A8J3ZEQ1"/>
<feature type="transmembrane region" description="Helical" evidence="2">
    <location>
        <begin position="239"/>
        <end position="268"/>
    </location>
</feature>
<accession>A0A8J3ZEQ1</accession>
<feature type="transmembrane region" description="Helical" evidence="2">
    <location>
        <begin position="214"/>
        <end position="233"/>
    </location>
</feature>
<proteinExistence type="predicted"/>
<feature type="transmembrane region" description="Helical" evidence="2">
    <location>
        <begin position="280"/>
        <end position="297"/>
    </location>
</feature>
<evidence type="ECO:0000256" key="1">
    <source>
        <dbReference type="SAM" id="MobiDB-lite"/>
    </source>
</evidence>
<dbReference type="InterPro" id="IPR011701">
    <property type="entry name" value="MFS"/>
</dbReference>
<evidence type="ECO:0000313" key="3">
    <source>
        <dbReference type="EMBL" id="GIJ62702.1"/>
    </source>
</evidence>
<dbReference type="Proteomes" id="UP000612585">
    <property type="component" value="Unassembled WGS sequence"/>
</dbReference>
<dbReference type="RefSeq" id="WP_204008518.1">
    <property type="nucleotide sequence ID" value="NZ_BOPG01000082.1"/>
</dbReference>
<protein>
    <submittedName>
        <fullName evidence="3">MFS transporter</fullName>
    </submittedName>
</protein>
<dbReference type="InterPro" id="IPR036259">
    <property type="entry name" value="MFS_trans_sf"/>
</dbReference>
<feature type="transmembrane region" description="Helical" evidence="2">
    <location>
        <begin position="39"/>
        <end position="59"/>
    </location>
</feature>
<dbReference type="EMBL" id="BOPG01000082">
    <property type="protein sequence ID" value="GIJ62702.1"/>
    <property type="molecule type" value="Genomic_DNA"/>
</dbReference>
<dbReference type="PANTHER" id="PTHR23530:SF1">
    <property type="entry name" value="PERMEASE, MAJOR FACILITATOR SUPERFAMILY-RELATED"/>
    <property type="match status" value="1"/>
</dbReference>
<feature type="transmembrane region" description="Helical" evidence="2">
    <location>
        <begin position="12"/>
        <end position="33"/>
    </location>
</feature>
<organism evidence="3 4">
    <name type="scientific">Virgisporangium aurantiacum</name>
    <dbReference type="NCBI Taxonomy" id="175570"/>
    <lineage>
        <taxon>Bacteria</taxon>
        <taxon>Bacillati</taxon>
        <taxon>Actinomycetota</taxon>
        <taxon>Actinomycetes</taxon>
        <taxon>Micromonosporales</taxon>
        <taxon>Micromonosporaceae</taxon>
        <taxon>Virgisporangium</taxon>
    </lineage>
</organism>
<feature type="transmembrane region" description="Helical" evidence="2">
    <location>
        <begin position="140"/>
        <end position="158"/>
    </location>
</feature>
<dbReference type="InterPro" id="IPR053160">
    <property type="entry name" value="MFS_DHA3_Transporter"/>
</dbReference>